<dbReference type="Proteomes" id="UP000255108">
    <property type="component" value="Unassembled WGS sequence"/>
</dbReference>
<proteinExistence type="predicted"/>
<gene>
    <name evidence="2" type="ORF">EV682_101660</name>
    <name evidence="1" type="ORF">NCTC11159_00678</name>
</gene>
<reference evidence="2 4" key="2">
    <citation type="submission" date="2019-03" db="EMBL/GenBank/DDBJ databases">
        <title>Genomic Encyclopedia of Type Strains, Phase IV (KMG-IV): sequencing the most valuable type-strain genomes for metagenomic binning, comparative biology and taxonomic classification.</title>
        <authorList>
            <person name="Goeker M."/>
        </authorList>
    </citation>
    <scope>NUCLEOTIDE SEQUENCE [LARGE SCALE GENOMIC DNA]</scope>
    <source>
        <strain evidence="2 4">DSM 3764</strain>
    </source>
</reference>
<name>A0A377Q4A0_9NEIS</name>
<accession>A0A377Q4A0</accession>
<dbReference type="AlphaFoldDB" id="A0A377Q4A0"/>
<dbReference type="Proteomes" id="UP000295794">
    <property type="component" value="Unassembled WGS sequence"/>
</dbReference>
<organism evidence="1 3">
    <name type="scientific">Iodobacter fluviatilis</name>
    <dbReference type="NCBI Taxonomy" id="537"/>
    <lineage>
        <taxon>Bacteria</taxon>
        <taxon>Pseudomonadati</taxon>
        <taxon>Pseudomonadota</taxon>
        <taxon>Betaproteobacteria</taxon>
        <taxon>Neisseriales</taxon>
        <taxon>Chitinibacteraceae</taxon>
        <taxon>Iodobacter</taxon>
    </lineage>
</organism>
<dbReference type="RefSeq" id="WP_115226075.1">
    <property type="nucleotide sequence ID" value="NZ_CAWOLO010000001.1"/>
</dbReference>
<keyword evidence="4" id="KW-1185">Reference proteome</keyword>
<evidence type="ECO:0000313" key="4">
    <source>
        <dbReference type="Proteomes" id="UP000295794"/>
    </source>
</evidence>
<dbReference type="EMBL" id="UGHR01000001">
    <property type="protein sequence ID" value="STQ89647.1"/>
    <property type="molecule type" value="Genomic_DNA"/>
</dbReference>
<evidence type="ECO:0000313" key="1">
    <source>
        <dbReference type="EMBL" id="STQ89647.1"/>
    </source>
</evidence>
<reference evidence="1 3" key="1">
    <citation type="submission" date="2018-06" db="EMBL/GenBank/DDBJ databases">
        <authorList>
            <consortium name="Pathogen Informatics"/>
            <person name="Doyle S."/>
        </authorList>
    </citation>
    <scope>NUCLEOTIDE SEQUENCE [LARGE SCALE GENOMIC DNA]</scope>
    <source>
        <strain evidence="1 3">NCTC11159</strain>
    </source>
</reference>
<protein>
    <submittedName>
        <fullName evidence="1">Uncharacterized protein</fullName>
    </submittedName>
</protein>
<dbReference type="OrthoDB" id="8581789at2"/>
<sequence>MSPLWIEHSVWLASKKLGLASQPRLQKADKQWTSATIDAQSAALALQQRLETRPKSSISTLNILLSGDWVRYAVLPWQDGLYQPDDWNAYARLILAQQFAGSAEGWRLCIHPAGFGESRLVAAMDESIYQAIIELSRANKLRLNRVQPLFSTVHQQYRKQLKAAEFALLITEADQLCCGFWRDAAWQGVISLPLNQDSEALLNGGMAALLRQAAMLAQVSLPPQIYISSSTHPLAKLSLPECEVSYLGAVHPLFAGDWAL</sequence>
<evidence type="ECO:0000313" key="2">
    <source>
        <dbReference type="EMBL" id="TCU90620.1"/>
    </source>
</evidence>
<evidence type="ECO:0000313" key="3">
    <source>
        <dbReference type="Proteomes" id="UP000255108"/>
    </source>
</evidence>
<dbReference type="EMBL" id="SMBT01000001">
    <property type="protein sequence ID" value="TCU90620.1"/>
    <property type="molecule type" value="Genomic_DNA"/>
</dbReference>